<sequence length="178" mass="19328">MTGVSESVEQMIERLCVKIPDYPEPGVLFRDLTPLFADAAGFRRTIDALVDAFRGQFDYVAGIEARGFLMAGAVAYASGVGLIPVRKAGKLPRETFREEYVLEYGSAVLEIHTDDVPRGARVLVLDDILATGGTLGATAQLLHRAGLHVAGFGLVMELTDLRGRSRLGGHRVRALYRV</sequence>
<dbReference type="HAMAP" id="MF_00004">
    <property type="entry name" value="Aden_phosphoribosyltr"/>
    <property type="match status" value="1"/>
</dbReference>
<keyword evidence="14" id="KW-1185">Reference proteome</keyword>
<dbReference type="InterPro" id="IPR029057">
    <property type="entry name" value="PRTase-like"/>
</dbReference>
<keyword evidence="8 11" id="KW-0328">Glycosyltransferase</keyword>
<comment type="subcellular location">
    <subcellularLocation>
        <location evidence="3 11">Cytoplasm</location>
    </subcellularLocation>
</comment>
<dbReference type="NCBIfam" id="NF002634">
    <property type="entry name" value="PRK02304.1-3"/>
    <property type="match status" value="1"/>
</dbReference>
<comment type="catalytic activity">
    <reaction evidence="1 11">
        <text>AMP + diphosphate = 5-phospho-alpha-D-ribose 1-diphosphate + adenine</text>
        <dbReference type="Rhea" id="RHEA:16609"/>
        <dbReference type="ChEBI" id="CHEBI:16708"/>
        <dbReference type="ChEBI" id="CHEBI:33019"/>
        <dbReference type="ChEBI" id="CHEBI:58017"/>
        <dbReference type="ChEBI" id="CHEBI:456215"/>
        <dbReference type="EC" id="2.4.2.7"/>
    </reaction>
</comment>
<evidence type="ECO:0000256" key="1">
    <source>
        <dbReference type="ARBA" id="ARBA00000868"/>
    </source>
</evidence>
<comment type="function">
    <text evidence="2 11">Catalyzes a salvage reaction resulting in the formation of AMP, that is energically less costly than de novo synthesis.</text>
</comment>
<evidence type="ECO:0000256" key="7">
    <source>
        <dbReference type="ARBA" id="ARBA00022490"/>
    </source>
</evidence>
<dbReference type="GO" id="GO:0006168">
    <property type="term" value="P:adenine salvage"/>
    <property type="evidence" value="ECO:0007669"/>
    <property type="project" value="InterPro"/>
</dbReference>
<dbReference type="PANTHER" id="PTHR32315:SF3">
    <property type="entry name" value="ADENINE PHOSPHORIBOSYLTRANSFERASE"/>
    <property type="match status" value="1"/>
</dbReference>
<dbReference type="GO" id="GO:0006166">
    <property type="term" value="P:purine ribonucleoside salvage"/>
    <property type="evidence" value="ECO:0007669"/>
    <property type="project" value="UniProtKB-KW"/>
</dbReference>
<dbReference type="FunFam" id="3.40.50.2020:FF:000021">
    <property type="entry name" value="Adenine phosphoribosyltransferase"/>
    <property type="match status" value="1"/>
</dbReference>
<keyword evidence="7 11" id="KW-0963">Cytoplasm</keyword>
<reference evidence="13 14" key="1">
    <citation type="submission" date="2019-07" db="EMBL/GenBank/DDBJ databases">
        <title>Whole genome shotgun sequence of Kocuria turfanensis NBRC 107627.</title>
        <authorList>
            <person name="Hosoyama A."/>
            <person name="Uohara A."/>
            <person name="Ohji S."/>
            <person name="Ichikawa N."/>
        </authorList>
    </citation>
    <scope>NUCLEOTIDE SEQUENCE [LARGE SCALE GENOMIC DNA]</scope>
    <source>
        <strain evidence="13 14">NBRC 107627</strain>
    </source>
</reference>
<evidence type="ECO:0000256" key="8">
    <source>
        <dbReference type="ARBA" id="ARBA00022676"/>
    </source>
</evidence>
<dbReference type="InterPro" id="IPR000836">
    <property type="entry name" value="PRTase_dom"/>
</dbReference>
<evidence type="ECO:0000256" key="6">
    <source>
        <dbReference type="ARBA" id="ARBA00011893"/>
    </source>
</evidence>
<evidence type="ECO:0000256" key="9">
    <source>
        <dbReference type="ARBA" id="ARBA00022679"/>
    </source>
</evidence>
<dbReference type="GO" id="GO:0003999">
    <property type="term" value="F:adenine phosphoribosyltransferase activity"/>
    <property type="evidence" value="ECO:0007669"/>
    <property type="project" value="UniProtKB-UniRule"/>
</dbReference>
<dbReference type="InterPro" id="IPR050054">
    <property type="entry name" value="UPRTase/APRTase"/>
</dbReference>
<evidence type="ECO:0000256" key="2">
    <source>
        <dbReference type="ARBA" id="ARBA00003968"/>
    </source>
</evidence>
<evidence type="ECO:0000259" key="12">
    <source>
        <dbReference type="Pfam" id="PF00156"/>
    </source>
</evidence>
<dbReference type="AlphaFoldDB" id="A0A512IAT7"/>
<dbReference type="Gene3D" id="3.40.50.2020">
    <property type="match status" value="1"/>
</dbReference>
<gene>
    <name evidence="11 13" type="primary">apt</name>
    <name evidence="13" type="ORF">KTU01_09370</name>
</gene>
<dbReference type="Proteomes" id="UP000321103">
    <property type="component" value="Unassembled WGS sequence"/>
</dbReference>
<evidence type="ECO:0000256" key="3">
    <source>
        <dbReference type="ARBA" id="ARBA00004496"/>
    </source>
</evidence>
<comment type="caution">
    <text evidence="13">The sequence shown here is derived from an EMBL/GenBank/DDBJ whole genome shotgun (WGS) entry which is preliminary data.</text>
</comment>
<dbReference type="SUPFAM" id="SSF53271">
    <property type="entry name" value="PRTase-like"/>
    <property type="match status" value="1"/>
</dbReference>
<evidence type="ECO:0000256" key="10">
    <source>
        <dbReference type="ARBA" id="ARBA00022726"/>
    </source>
</evidence>
<dbReference type="EC" id="2.4.2.7" evidence="6 11"/>
<dbReference type="GO" id="GO:0005737">
    <property type="term" value="C:cytoplasm"/>
    <property type="evidence" value="ECO:0007669"/>
    <property type="project" value="UniProtKB-SubCell"/>
</dbReference>
<dbReference type="GO" id="GO:0002055">
    <property type="term" value="F:adenine binding"/>
    <property type="evidence" value="ECO:0007669"/>
    <property type="project" value="TreeGrafter"/>
</dbReference>
<comment type="similarity">
    <text evidence="5 11">Belongs to the purine/pyrimidine phosphoribosyltransferase family.</text>
</comment>
<protein>
    <recommendedName>
        <fullName evidence="6 11">Adenine phosphoribosyltransferase</fullName>
        <shortName evidence="11">APRT</shortName>
        <ecNumber evidence="6 11">2.4.2.7</ecNumber>
    </recommendedName>
</protein>
<dbReference type="RefSeq" id="WP_232319347.1">
    <property type="nucleotide sequence ID" value="NZ_BJZS01000027.1"/>
</dbReference>
<evidence type="ECO:0000256" key="11">
    <source>
        <dbReference type="HAMAP-Rule" id="MF_00004"/>
    </source>
</evidence>
<dbReference type="Pfam" id="PF00156">
    <property type="entry name" value="Pribosyltran"/>
    <property type="match status" value="1"/>
</dbReference>
<evidence type="ECO:0000256" key="5">
    <source>
        <dbReference type="ARBA" id="ARBA00008391"/>
    </source>
</evidence>
<comment type="subunit">
    <text evidence="11">Homodimer.</text>
</comment>
<evidence type="ECO:0000313" key="14">
    <source>
        <dbReference type="Proteomes" id="UP000321103"/>
    </source>
</evidence>
<accession>A0A512IAT7</accession>
<comment type="pathway">
    <text evidence="4 11">Purine metabolism; AMP biosynthesis via salvage pathway; AMP from adenine: step 1/1.</text>
</comment>
<dbReference type="InterPro" id="IPR005764">
    <property type="entry name" value="Ade_phspho_trans"/>
</dbReference>
<dbReference type="NCBIfam" id="NF002636">
    <property type="entry name" value="PRK02304.1-5"/>
    <property type="match status" value="1"/>
</dbReference>
<dbReference type="UniPathway" id="UPA00588">
    <property type="reaction ID" value="UER00646"/>
</dbReference>
<keyword evidence="10 11" id="KW-0660">Purine salvage</keyword>
<dbReference type="GO" id="GO:0044209">
    <property type="term" value="P:AMP salvage"/>
    <property type="evidence" value="ECO:0007669"/>
    <property type="project" value="UniProtKB-UniRule"/>
</dbReference>
<dbReference type="GO" id="GO:0016208">
    <property type="term" value="F:AMP binding"/>
    <property type="evidence" value="ECO:0007669"/>
    <property type="project" value="TreeGrafter"/>
</dbReference>
<evidence type="ECO:0000313" key="13">
    <source>
        <dbReference type="EMBL" id="GEO94814.1"/>
    </source>
</evidence>
<organism evidence="13 14">
    <name type="scientific">Kocuria turfanensis</name>
    <dbReference type="NCBI Taxonomy" id="388357"/>
    <lineage>
        <taxon>Bacteria</taxon>
        <taxon>Bacillati</taxon>
        <taxon>Actinomycetota</taxon>
        <taxon>Actinomycetes</taxon>
        <taxon>Micrococcales</taxon>
        <taxon>Micrococcaceae</taxon>
        <taxon>Kocuria</taxon>
    </lineage>
</organism>
<evidence type="ECO:0000256" key="4">
    <source>
        <dbReference type="ARBA" id="ARBA00004659"/>
    </source>
</evidence>
<proteinExistence type="inferred from homology"/>
<name>A0A512IAT7_9MICC</name>
<keyword evidence="9 11" id="KW-0808">Transferase</keyword>
<dbReference type="PANTHER" id="PTHR32315">
    <property type="entry name" value="ADENINE PHOSPHORIBOSYLTRANSFERASE"/>
    <property type="match status" value="1"/>
</dbReference>
<dbReference type="CDD" id="cd06223">
    <property type="entry name" value="PRTases_typeI"/>
    <property type="match status" value="1"/>
</dbReference>
<dbReference type="EMBL" id="BJZS01000027">
    <property type="protein sequence ID" value="GEO94814.1"/>
    <property type="molecule type" value="Genomic_DNA"/>
</dbReference>
<dbReference type="STRING" id="388357.GCA_001580365_03458"/>
<feature type="domain" description="Phosphoribosyltransferase" evidence="12">
    <location>
        <begin position="43"/>
        <end position="156"/>
    </location>
</feature>